<accession>A0A6M2ZJ26</accession>
<organism evidence="1 2">
    <name type="scientific">Synechococcus phage S-SCSM1</name>
    <dbReference type="NCBI Taxonomy" id="2588487"/>
    <lineage>
        <taxon>Viruses</taxon>
        <taxon>Duplodnaviria</taxon>
        <taxon>Heunggongvirae</taxon>
        <taxon>Uroviricota</taxon>
        <taxon>Caudoviricetes</taxon>
        <taxon>Pantevenvirales</taxon>
        <taxon>Kyanoviridae</taxon>
        <taxon>Zhoulongquanvirus</taxon>
        <taxon>Zhoulongquanvirus esscess</taxon>
    </lineage>
</organism>
<gene>
    <name evidence="1" type="ORF">SSCSM1_146</name>
</gene>
<protein>
    <submittedName>
        <fullName evidence="1">Cell cycle protein</fullName>
    </submittedName>
</protein>
<proteinExistence type="predicted"/>
<evidence type="ECO:0000313" key="2">
    <source>
        <dbReference type="Proteomes" id="UP000515683"/>
    </source>
</evidence>
<name>A0A6M2ZJ26_9CAUD</name>
<dbReference type="EMBL" id="MK867354">
    <property type="protein sequence ID" value="QFG06405.2"/>
    <property type="molecule type" value="Genomic_DNA"/>
</dbReference>
<evidence type="ECO:0000313" key="1">
    <source>
        <dbReference type="EMBL" id="QFG06405.2"/>
    </source>
</evidence>
<sequence length="88" mass="10617">MGDLSLPFFMKKKAKKLLHWFFDNTDRGEENVSTCQNLYELVEKLQFRLEGLENEHMQMMGRYAKIENEIELLKQDKNYQYTNDGDIY</sequence>
<keyword evidence="2" id="KW-1185">Reference proteome</keyword>
<dbReference type="Proteomes" id="UP000515683">
    <property type="component" value="Segment"/>
</dbReference>
<reference evidence="1" key="1">
    <citation type="submission" date="2019-04" db="EMBL/GenBank/DDBJ databases">
        <title>Genomic and proteomic characterization of cyanophage S-SCSM1 provides new insights into understanding the viral gene diversity and phage-host interactions.</title>
        <authorList>
            <person name="Wang Q."/>
            <person name="Xu Y."/>
            <person name="Jiao N."/>
            <person name="Zhang R."/>
        </authorList>
    </citation>
    <scope>NUCLEOTIDE SEQUENCE [LARGE SCALE GENOMIC DNA]</scope>
</reference>